<keyword evidence="4" id="KW-1185">Reference proteome</keyword>
<dbReference type="Proteomes" id="UP000242457">
    <property type="component" value="Unassembled WGS sequence"/>
</dbReference>
<feature type="region of interest" description="Disordered" evidence="2">
    <location>
        <begin position="90"/>
        <end position="119"/>
    </location>
</feature>
<dbReference type="InterPro" id="IPR038791">
    <property type="entry name" value="Cfap97/Hemingway"/>
</dbReference>
<proteinExistence type="inferred from homology"/>
<evidence type="ECO:0000256" key="1">
    <source>
        <dbReference type="ARBA" id="ARBA00008315"/>
    </source>
</evidence>
<evidence type="ECO:0000313" key="3">
    <source>
        <dbReference type="EMBL" id="PBC32278.1"/>
    </source>
</evidence>
<gene>
    <name evidence="3" type="ORF">APICC_05483</name>
</gene>
<organism evidence="3 4">
    <name type="scientific">Apis cerana cerana</name>
    <name type="common">Oriental honeybee</name>
    <dbReference type="NCBI Taxonomy" id="94128"/>
    <lineage>
        <taxon>Eukaryota</taxon>
        <taxon>Metazoa</taxon>
        <taxon>Ecdysozoa</taxon>
        <taxon>Arthropoda</taxon>
        <taxon>Hexapoda</taxon>
        <taxon>Insecta</taxon>
        <taxon>Pterygota</taxon>
        <taxon>Neoptera</taxon>
        <taxon>Endopterygota</taxon>
        <taxon>Hymenoptera</taxon>
        <taxon>Apocrita</taxon>
        <taxon>Aculeata</taxon>
        <taxon>Apoidea</taxon>
        <taxon>Anthophila</taxon>
        <taxon>Apidae</taxon>
        <taxon>Apis</taxon>
    </lineage>
</organism>
<dbReference type="InterPro" id="IPR029488">
    <property type="entry name" value="Hmw/CFAP97"/>
</dbReference>
<dbReference type="AlphaFoldDB" id="A0A2A3EKP2"/>
<dbReference type="PANTHER" id="PTHR23035:SF1">
    <property type="entry name" value="CILIA- AND FLAGELLA-ASSOCIATED PROTEIN 97"/>
    <property type="match status" value="1"/>
</dbReference>
<dbReference type="STRING" id="94128.A0A2A3EKP2"/>
<dbReference type="Pfam" id="PF13879">
    <property type="entry name" value="Hmw_CFAP97"/>
    <property type="match status" value="1"/>
</dbReference>
<comment type="similarity">
    <text evidence="1">Belongs to the CFAP97 family.</text>
</comment>
<sequence length="259" mass="30045">MSCLKDTQPDCRCQYTLTLTDEIVHEQFSEMKDSFNHVPSIHEVDEEETDEENACDLELKTPKDIELAADQLKDTADTIDEDSIYSNDSFCSDESCDESEETNGTLRSLNDSHFSPHPQISTRKFSHEEIKNEQEKSENITQNEIINSIGRSSISEDNSIGIKQVKNRRKNMSFTDEEIRKIEWENQILLRKIMAQQKPKEKVFYENIPPSRISSSAINRKKLQKKIENENILLLQRIQQTKSRVMNNMTKPGCRQTIL</sequence>
<dbReference type="OrthoDB" id="515313at2759"/>
<protein>
    <submittedName>
        <fullName evidence="3">Uncharacterized protein</fullName>
    </submittedName>
</protein>
<feature type="compositionally biased region" description="Polar residues" evidence="2">
    <location>
        <begin position="102"/>
        <end position="119"/>
    </location>
</feature>
<dbReference type="EMBL" id="KZ288219">
    <property type="protein sequence ID" value="PBC32278.1"/>
    <property type="molecule type" value="Genomic_DNA"/>
</dbReference>
<evidence type="ECO:0000313" key="4">
    <source>
        <dbReference type="Proteomes" id="UP000242457"/>
    </source>
</evidence>
<dbReference type="GO" id="GO:0007283">
    <property type="term" value="P:spermatogenesis"/>
    <property type="evidence" value="ECO:0007669"/>
    <property type="project" value="TreeGrafter"/>
</dbReference>
<accession>A0A2A3EKP2</accession>
<evidence type="ECO:0000256" key="2">
    <source>
        <dbReference type="SAM" id="MobiDB-lite"/>
    </source>
</evidence>
<reference evidence="3 4" key="1">
    <citation type="submission" date="2014-07" db="EMBL/GenBank/DDBJ databases">
        <title>Genomic and transcriptomic analysis on Apis cerana provide comprehensive insights into honey bee biology.</title>
        <authorList>
            <person name="Diao Q."/>
            <person name="Sun L."/>
            <person name="Zheng H."/>
            <person name="Zheng H."/>
            <person name="Xu S."/>
            <person name="Wang S."/>
            <person name="Zeng Z."/>
            <person name="Hu F."/>
            <person name="Su S."/>
            <person name="Wu J."/>
        </authorList>
    </citation>
    <scope>NUCLEOTIDE SEQUENCE [LARGE SCALE GENOMIC DNA]</scope>
    <source>
        <tissue evidence="3">Pupae without intestine</tissue>
    </source>
</reference>
<name>A0A2A3EKP2_APICC</name>
<dbReference type="PANTHER" id="PTHR23035">
    <property type="entry name" value="CILIA- AND FLAGELLA-ASSOCIATED PROTEIN 97-RELATED"/>
    <property type="match status" value="1"/>
</dbReference>